<name>A0AAV7QKW6_PLEWA</name>
<evidence type="ECO:0000313" key="2">
    <source>
        <dbReference type="Proteomes" id="UP001066276"/>
    </source>
</evidence>
<accession>A0AAV7QKW6</accession>
<dbReference type="EMBL" id="JANPWB010000010">
    <property type="protein sequence ID" value="KAJ1138965.1"/>
    <property type="molecule type" value="Genomic_DNA"/>
</dbReference>
<protein>
    <submittedName>
        <fullName evidence="1">Uncharacterized protein</fullName>
    </submittedName>
</protein>
<dbReference type="AlphaFoldDB" id="A0AAV7QKW6"/>
<evidence type="ECO:0000313" key="1">
    <source>
        <dbReference type="EMBL" id="KAJ1138965.1"/>
    </source>
</evidence>
<gene>
    <name evidence="1" type="ORF">NDU88_005344</name>
</gene>
<comment type="caution">
    <text evidence="1">The sequence shown here is derived from an EMBL/GenBank/DDBJ whole genome shotgun (WGS) entry which is preliminary data.</text>
</comment>
<sequence length="102" mass="11359">MDIKSRYGAHMFVELWIDVAQTLSHNIERPHNVKTLQHNIQDFGCSPHNVEECVDIGGLDVETKETLSSQSDVEVKVTIGTSTTKGEVDVEASLDVEDTKNF</sequence>
<keyword evidence="2" id="KW-1185">Reference proteome</keyword>
<organism evidence="1 2">
    <name type="scientific">Pleurodeles waltl</name>
    <name type="common">Iberian ribbed newt</name>
    <dbReference type="NCBI Taxonomy" id="8319"/>
    <lineage>
        <taxon>Eukaryota</taxon>
        <taxon>Metazoa</taxon>
        <taxon>Chordata</taxon>
        <taxon>Craniata</taxon>
        <taxon>Vertebrata</taxon>
        <taxon>Euteleostomi</taxon>
        <taxon>Amphibia</taxon>
        <taxon>Batrachia</taxon>
        <taxon>Caudata</taxon>
        <taxon>Salamandroidea</taxon>
        <taxon>Salamandridae</taxon>
        <taxon>Pleurodelinae</taxon>
        <taxon>Pleurodeles</taxon>
    </lineage>
</organism>
<dbReference type="Proteomes" id="UP001066276">
    <property type="component" value="Chromosome 6"/>
</dbReference>
<reference evidence="1" key="1">
    <citation type="journal article" date="2022" name="bioRxiv">
        <title>Sequencing and chromosome-scale assembly of the giantPleurodeles waltlgenome.</title>
        <authorList>
            <person name="Brown T."/>
            <person name="Elewa A."/>
            <person name="Iarovenko S."/>
            <person name="Subramanian E."/>
            <person name="Araus A.J."/>
            <person name="Petzold A."/>
            <person name="Susuki M."/>
            <person name="Suzuki K.-i.T."/>
            <person name="Hayashi T."/>
            <person name="Toyoda A."/>
            <person name="Oliveira C."/>
            <person name="Osipova E."/>
            <person name="Leigh N.D."/>
            <person name="Simon A."/>
            <person name="Yun M.H."/>
        </authorList>
    </citation>
    <scope>NUCLEOTIDE SEQUENCE</scope>
    <source>
        <strain evidence="1">20211129_DDA</strain>
        <tissue evidence="1">Liver</tissue>
    </source>
</reference>
<proteinExistence type="predicted"/>